<dbReference type="EMBL" id="CP088295">
    <property type="protein sequence ID" value="UUY06254.1"/>
    <property type="molecule type" value="Genomic_DNA"/>
</dbReference>
<dbReference type="PANTHER" id="PTHR33885">
    <property type="entry name" value="PHAGE SHOCK PROTEIN C"/>
    <property type="match status" value="1"/>
</dbReference>
<gene>
    <name evidence="9" type="ORF">LRS13_12325</name>
</gene>
<feature type="transmembrane region" description="Helical" evidence="7">
    <location>
        <begin position="52"/>
        <end position="79"/>
    </location>
</feature>
<dbReference type="RefSeq" id="WP_353866680.1">
    <property type="nucleotide sequence ID" value="NZ_CP088295.1"/>
</dbReference>
<proteinExistence type="predicted"/>
<protein>
    <submittedName>
        <fullName evidence="9">PspC domain-containing protein</fullName>
    </submittedName>
</protein>
<evidence type="ECO:0000256" key="5">
    <source>
        <dbReference type="ARBA" id="ARBA00023136"/>
    </source>
</evidence>
<sequence length="382" mass="39171">MDDQTDPTAEQPTPPPPEPEAASRPPLRRAADDRVIGGVCGGVARTLGLDALVVRVVAVVLVLAGGAGALLYVAGLLLMPDDAAPGEPADDRARGRLATVTGVVVLVVAGLVLISGVGFWLFGPLIPIAFLALLGLGAWWVVSGEGVTGRPADIARRSLFGVLVLIGCAVLAGLSFYAGATDAGWIVAGVVIAAGVALLAGAFVRPVRFLILPALALALPLAAAEASDLDLTGGLGERTYRPATAADIRGAYELGAGRLVVDLRGADLPDGDTAVNLRVGAGQALLLVDPDTCVASRAEVGAGAVQVFDAESGGLAVDWEDVPRRPAGTPRVLLDAEAGVGVVTVDYRDREREWDGPDRGWDDDRDREVPTQPACEEDRASG</sequence>
<dbReference type="PANTHER" id="PTHR33885:SF3">
    <property type="entry name" value="PHAGE SHOCK PROTEIN C"/>
    <property type="match status" value="1"/>
</dbReference>
<feature type="compositionally biased region" description="Low complexity" evidence="6">
    <location>
        <begin position="1"/>
        <end position="11"/>
    </location>
</feature>
<evidence type="ECO:0000256" key="2">
    <source>
        <dbReference type="ARBA" id="ARBA00022475"/>
    </source>
</evidence>
<organism evidence="9 10">
    <name type="scientific">Svornostia abyssi</name>
    <dbReference type="NCBI Taxonomy" id="2898438"/>
    <lineage>
        <taxon>Bacteria</taxon>
        <taxon>Bacillati</taxon>
        <taxon>Actinomycetota</taxon>
        <taxon>Thermoleophilia</taxon>
        <taxon>Solirubrobacterales</taxon>
        <taxon>Baekduiaceae</taxon>
        <taxon>Svornostia</taxon>
    </lineage>
</organism>
<keyword evidence="10" id="KW-1185">Reference proteome</keyword>
<feature type="domain" description="Phage shock protein PspC N-terminal" evidence="8">
    <location>
        <begin position="26"/>
        <end position="81"/>
    </location>
</feature>
<evidence type="ECO:0000256" key="3">
    <source>
        <dbReference type="ARBA" id="ARBA00022692"/>
    </source>
</evidence>
<dbReference type="InterPro" id="IPR052027">
    <property type="entry name" value="PspC"/>
</dbReference>
<evidence type="ECO:0000256" key="4">
    <source>
        <dbReference type="ARBA" id="ARBA00022989"/>
    </source>
</evidence>
<dbReference type="Pfam" id="PF04024">
    <property type="entry name" value="PspC"/>
    <property type="match status" value="1"/>
</dbReference>
<evidence type="ECO:0000313" key="9">
    <source>
        <dbReference type="EMBL" id="UUY06254.1"/>
    </source>
</evidence>
<feature type="transmembrane region" description="Helical" evidence="7">
    <location>
        <begin position="128"/>
        <end position="147"/>
    </location>
</feature>
<evidence type="ECO:0000256" key="1">
    <source>
        <dbReference type="ARBA" id="ARBA00004162"/>
    </source>
</evidence>
<accession>A0ABY5PNE5</accession>
<dbReference type="InterPro" id="IPR007168">
    <property type="entry name" value="Phageshock_PspC_N"/>
</dbReference>
<feature type="transmembrane region" description="Helical" evidence="7">
    <location>
        <begin position="184"/>
        <end position="204"/>
    </location>
</feature>
<feature type="transmembrane region" description="Helical" evidence="7">
    <location>
        <begin position="100"/>
        <end position="122"/>
    </location>
</feature>
<feature type="transmembrane region" description="Helical" evidence="7">
    <location>
        <begin position="159"/>
        <end position="178"/>
    </location>
</feature>
<evidence type="ECO:0000259" key="8">
    <source>
        <dbReference type="Pfam" id="PF04024"/>
    </source>
</evidence>
<keyword evidence="2" id="KW-1003">Cell membrane</keyword>
<name>A0ABY5PNE5_9ACTN</name>
<keyword evidence="5 7" id="KW-0472">Membrane</keyword>
<feature type="compositionally biased region" description="Basic and acidic residues" evidence="6">
    <location>
        <begin position="347"/>
        <end position="369"/>
    </location>
</feature>
<feature type="region of interest" description="Disordered" evidence="6">
    <location>
        <begin position="347"/>
        <end position="382"/>
    </location>
</feature>
<keyword evidence="4 7" id="KW-1133">Transmembrane helix</keyword>
<keyword evidence="3 7" id="KW-0812">Transmembrane</keyword>
<reference evidence="10" key="1">
    <citation type="submission" date="2021-11" db="EMBL/GenBank/DDBJ databases">
        <title>Cultivation dependent microbiological survey of springs from the worlds oldest radium mine currently devoted to the extraction of radon-saturated water.</title>
        <authorList>
            <person name="Kapinusova G."/>
            <person name="Smrhova T."/>
            <person name="Strejcek M."/>
            <person name="Suman J."/>
            <person name="Jani K."/>
            <person name="Pajer P."/>
            <person name="Uhlik O."/>
        </authorList>
    </citation>
    <scope>NUCLEOTIDE SEQUENCE [LARGE SCALE GENOMIC DNA]</scope>
    <source>
        <strain evidence="10">J379</strain>
    </source>
</reference>
<evidence type="ECO:0000313" key="10">
    <source>
        <dbReference type="Proteomes" id="UP001058860"/>
    </source>
</evidence>
<dbReference type="Proteomes" id="UP001058860">
    <property type="component" value="Chromosome"/>
</dbReference>
<evidence type="ECO:0000256" key="6">
    <source>
        <dbReference type="SAM" id="MobiDB-lite"/>
    </source>
</evidence>
<evidence type="ECO:0000256" key="7">
    <source>
        <dbReference type="SAM" id="Phobius"/>
    </source>
</evidence>
<feature type="region of interest" description="Disordered" evidence="6">
    <location>
        <begin position="1"/>
        <end position="27"/>
    </location>
</feature>
<comment type="subcellular location">
    <subcellularLocation>
        <location evidence="1">Cell membrane</location>
        <topology evidence="1">Single-pass membrane protein</topology>
    </subcellularLocation>
</comment>